<dbReference type="Proteomes" id="UP001199915">
    <property type="component" value="Unassembled WGS sequence"/>
</dbReference>
<dbReference type="RefSeq" id="WP_055228302.1">
    <property type="nucleotide sequence ID" value="NZ_CAXSRP010000002.1"/>
</dbReference>
<dbReference type="CDD" id="cd03408">
    <property type="entry name" value="SPFH_like_u1"/>
    <property type="match status" value="1"/>
</dbReference>
<protein>
    <submittedName>
        <fullName evidence="2">Putative virion core protein (Lumpy skin disease virus)</fullName>
    </submittedName>
    <submittedName>
        <fullName evidence="4">SPFH domain-containing protein</fullName>
    </submittedName>
</protein>
<dbReference type="PANTHER" id="PTHR37826">
    <property type="entry name" value="FLOTILLIN BAND_7_5 DOMAIN PROTEIN"/>
    <property type="match status" value="1"/>
</dbReference>
<dbReference type="Proteomes" id="UP000095709">
    <property type="component" value="Unassembled WGS sequence"/>
</dbReference>
<feature type="domain" description="SPFH" evidence="1">
    <location>
        <begin position="50"/>
        <end position="263"/>
    </location>
</feature>
<gene>
    <name evidence="2" type="ORF">ERS852406_02615</name>
    <name evidence="3" type="ORF">ERS852498_00311</name>
    <name evidence="4" type="ORF">L0N21_00290</name>
</gene>
<dbReference type="EMBL" id="CYYV01000013">
    <property type="protein sequence ID" value="CUO70561.1"/>
    <property type="molecule type" value="Genomic_DNA"/>
</dbReference>
<sequence length="417" mass="45547">MGIIRAAVNAVHGSLADQWLETVEPYEMGEHTVFTEGILVRKGQNKKGSQTISNGSVIHVYDNQFMMLVDGGKIIDYTAEPGYFTVDQSSSPSMFSGSLDAAVKDTFERLKFGGQTPHEQRVFYINLQEIKGIKFGTRNPVNYFDQFYNAELFLRAHGSYSIRIVDPLRFYAEAVPRNASRVEIEDINEQYMNEFLEGLQSSINQMAADGIRISFAASKSAELSRYMADAMDESWRAMRGMEIQSVAIASLSYDEASQKLIQMRNEGAMMSDPSIREGYVQGAMARSMEKAAANPNGAMNGFMGVQMGMNAFGSSFASASASNQQQMQQQAAAKAQQEAAKGVWKCSCGTENTGNFCSNCGSAKPMVWICGKCGTENSGKFCSNCGSPKPEAAGKWVCACGTENTGKFCSNCGKPRQ</sequence>
<proteinExistence type="predicted"/>
<dbReference type="AlphaFoldDB" id="A0A174H8K1"/>
<reference evidence="4" key="2">
    <citation type="submission" date="2022-01" db="EMBL/GenBank/DDBJ databases">
        <title>Collection of gut derived symbiotic bacterial strains cultured from healthy donors.</title>
        <authorList>
            <person name="Lin H."/>
            <person name="Kohout C."/>
            <person name="Waligurski E."/>
            <person name="Pamer E.G."/>
        </authorList>
    </citation>
    <scope>NUCLEOTIDE SEQUENCE</scope>
    <source>
        <strain evidence="4">DFI.5.49</strain>
    </source>
</reference>
<evidence type="ECO:0000313" key="6">
    <source>
        <dbReference type="Proteomes" id="UP000095709"/>
    </source>
</evidence>
<evidence type="ECO:0000313" key="2">
    <source>
        <dbReference type="EMBL" id="CUO70561.1"/>
    </source>
</evidence>
<evidence type="ECO:0000313" key="3">
    <source>
        <dbReference type="EMBL" id="CUO71395.1"/>
    </source>
</evidence>
<dbReference type="EMBL" id="CZAL01000001">
    <property type="protein sequence ID" value="CUO71395.1"/>
    <property type="molecule type" value="Genomic_DNA"/>
</dbReference>
<organism evidence="2 5">
    <name type="scientific">Fusicatenibacter saccharivorans</name>
    <dbReference type="NCBI Taxonomy" id="1150298"/>
    <lineage>
        <taxon>Bacteria</taxon>
        <taxon>Bacillati</taxon>
        <taxon>Bacillota</taxon>
        <taxon>Clostridia</taxon>
        <taxon>Lachnospirales</taxon>
        <taxon>Lachnospiraceae</taxon>
        <taxon>Fusicatenibacter</taxon>
    </lineage>
</organism>
<dbReference type="Proteomes" id="UP000095706">
    <property type="component" value="Unassembled WGS sequence"/>
</dbReference>
<accession>A0A174H8K1</accession>
<evidence type="ECO:0000313" key="4">
    <source>
        <dbReference type="EMBL" id="MCG4763964.1"/>
    </source>
</evidence>
<reference evidence="5 6" key="1">
    <citation type="submission" date="2015-09" db="EMBL/GenBank/DDBJ databases">
        <authorList>
            <consortium name="Pathogen Informatics"/>
        </authorList>
    </citation>
    <scope>NUCLEOTIDE SEQUENCE [LARGE SCALE GENOMIC DNA]</scope>
    <source>
        <strain evidence="2 5">2789STDY5608849</strain>
        <strain evidence="3 6">2789STDY5834885</strain>
    </source>
</reference>
<evidence type="ECO:0000313" key="5">
    <source>
        <dbReference type="Proteomes" id="UP000095706"/>
    </source>
</evidence>
<evidence type="ECO:0000259" key="1">
    <source>
        <dbReference type="Pfam" id="PF13421"/>
    </source>
</evidence>
<dbReference type="PANTHER" id="PTHR37826:SF2">
    <property type="entry name" value="ZINC-RIBBON DOMAIN-CONTAINING PROTEIN"/>
    <property type="match status" value="1"/>
</dbReference>
<dbReference type="Pfam" id="PF13421">
    <property type="entry name" value="Band_7_1"/>
    <property type="match status" value="1"/>
</dbReference>
<dbReference type="EMBL" id="JAKNFS010000001">
    <property type="protein sequence ID" value="MCG4763964.1"/>
    <property type="molecule type" value="Genomic_DNA"/>
</dbReference>
<name>A0A174H8K1_9FIRM</name>
<dbReference type="InterPro" id="IPR033880">
    <property type="entry name" value="SPFH_YdjI"/>
</dbReference>